<dbReference type="RefSeq" id="WP_281351515.1">
    <property type="nucleotide sequence ID" value="NZ_JBHOMY010000035.1"/>
</dbReference>
<accession>A0ABV6Y9H0</accession>
<gene>
    <name evidence="1" type="ORF">ACETIH_14505</name>
</gene>
<sequence length="41" mass="4357">MAGMMDGMGWMMAGMGVAWLLTVIVLVLAAAALLKYLRGRS</sequence>
<dbReference type="Proteomes" id="UP001593940">
    <property type="component" value="Unassembled WGS sequence"/>
</dbReference>
<proteinExistence type="predicted"/>
<evidence type="ECO:0000313" key="2">
    <source>
        <dbReference type="Proteomes" id="UP001593940"/>
    </source>
</evidence>
<comment type="caution">
    <text evidence="1">The sequence shown here is derived from an EMBL/GenBank/DDBJ whole genome shotgun (WGS) entry which is preliminary data.</text>
</comment>
<evidence type="ECO:0000313" key="1">
    <source>
        <dbReference type="EMBL" id="MFC1457903.1"/>
    </source>
</evidence>
<organism evidence="1 2">
    <name type="scientific">Microvirga arabica</name>
    <dbReference type="NCBI Taxonomy" id="1128671"/>
    <lineage>
        <taxon>Bacteria</taxon>
        <taxon>Pseudomonadati</taxon>
        <taxon>Pseudomonadota</taxon>
        <taxon>Alphaproteobacteria</taxon>
        <taxon>Hyphomicrobiales</taxon>
        <taxon>Methylobacteriaceae</taxon>
        <taxon>Microvirga</taxon>
    </lineage>
</organism>
<reference evidence="1 2" key="1">
    <citation type="submission" date="2024-09" db="EMBL/GenBank/DDBJ databases">
        <title>Nodulacao em especies de Leguminosae Basais da Amazonia e Caracterizacao dos Rizobios e Bacterias Associadas aos Nodulos.</title>
        <authorList>
            <person name="Jambeiro I.C.A."/>
            <person name="Lopes I.S."/>
            <person name="Aguiar E.R.G.R."/>
            <person name="Santos A.F.J."/>
            <person name="Dos Santos J.M.F."/>
            <person name="Gross E."/>
        </authorList>
    </citation>
    <scope>NUCLEOTIDE SEQUENCE [LARGE SCALE GENOMIC DNA]</scope>
    <source>
        <strain evidence="1 2">BRUESC1165</strain>
    </source>
</reference>
<protein>
    <submittedName>
        <fullName evidence="1">Uncharacterized protein</fullName>
    </submittedName>
</protein>
<keyword evidence="2" id="KW-1185">Reference proteome</keyword>
<dbReference type="EMBL" id="JBHOMY010000035">
    <property type="protein sequence ID" value="MFC1457903.1"/>
    <property type="molecule type" value="Genomic_DNA"/>
</dbReference>
<name>A0ABV6Y9H0_9HYPH</name>